<dbReference type="AlphaFoldDB" id="A0A365UCL2"/>
<feature type="transmembrane region" description="Helical" evidence="2">
    <location>
        <begin position="173"/>
        <end position="198"/>
    </location>
</feature>
<organism evidence="3 4">
    <name type="scientific">Rhodosalinus halophilus</name>
    <dbReference type="NCBI Taxonomy" id="2259333"/>
    <lineage>
        <taxon>Bacteria</taxon>
        <taxon>Pseudomonadati</taxon>
        <taxon>Pseudomonadota</taxon>
        <taxon>Alphaproteobacteria</taxon>
        <taxon>Rhodobacterales</taxon>
        <taxon>Paracoccaceae</taxon>
        <taxon>Rhodosalinus</taxon>
    </lineage>
</organism>
<feature type="transmembrane region" description="Helical" evidence="2">
    <location>
        <begin position="43"/>
        <end position="68"/>
    </location>
</feature>
<name>A0A365UCL2_9RHOB</name>
<protein>
    <submittedName>
        <fullName evidence="3">C4-dicarboxylate ABC transporter permease</fullName>
    </submittedName>
</protein>
<evidence type="ECO:0000313" key="4">
    <source>
        <dbReference type="Proteomes" id="UP000253370"/>
    </source>
</evidence>
<gene>
    <name evidence="3" type="ORF">DRV85_03020</name>
</gene>
<evidence type="ECO:0000313" key="3">
    <source>
        <dbReference type="EMBL" id="RBI87112.1"/>
    </source>
</evidence>
<dbReference type="RefSeq" id="WP_113287960.1">
    <property type="nucleotide sequence ID" value="NZ_QNTQ01000002.1"/>
</dbReference>
<evidence type="ECO:0000256" key="2">
    <source>
        <dbReference type="SAM" id="Phobius"/>
    </source>
</evidence>
<comment type="caution">
    <text evidence="3">The sequence shown here is derived from an EMBL/GenBank/DDBJ whole genome shotgun (WGS) entry which is preliminary data.</text>
</comment>
<feature type="region of interest" description="Disordered" evidence="1">
    <location>
        <begin position="280"/>
        <end position="300"/>
    </location>
</feature>
<dbReference type="OrthoDB" id="9794346at2"/>
<keyword evidence="4" id="KW-1185">Reference proteome</keyword>
<accession>A0A365UCL2</accession>
<sequence>MLDALVWLVTNIGMAFYNLAYAVTHPQLWLDWSDPEAVMRVVYYGGSVEFFFVAFTTILVLTALGIWRNSIMWTGVIVLEGFANAVGRFFAWAGLIMVIQQVVIVFVQRIFAASEITLGFGQAFSFDVSWWSEELKLYNAMIVALCVSYTFVQHGHVRVDLFYSAVRFRTRKIIDMVGALVFMLPMAVIVWMYGWFFLWRHLITPKPSASEDLDRLLMKARAFRWNVETIGFSPNGFNAYFLFKVLLVAFAGLIFLQAVAVLWRSWLEFREGEESEGKHLDRDRLEGGTAESAEHVFESR</sequence>
<dbReference type="Proteomes" id="UP000253370">
    <property type="component" value="Unassembled WGS sequence"/>
</dbReference>
<feature type="transmembrane region" description="Helical" evidence="2">
    <location>
        <begin position="89"/>
        <end position="111"/>
    </location>
</feature>
<feature type="transmembrane region" description="Helical" evidence="2">
    <location>
        <begin position="241"/>
        <end position="263"/>
    </location>
</feature>
<proteinExistence type="predicted"/>
<evidence type="ECO:0000256" key="1">
    <source>
        <dbReference type="SAM" id="MobiDB-lite"/>
    </source>
</evidence>
<keyword evidence="2" id="KW-0472">Membrane</keyword>
<keyword evidence="2" id="KW-1133">Transmembrane helix</keyword>
<reference evidence="3 4" key="1">
    <citation type="submission" date="2018-07" db="EMBL/GenBank/DDBJ databases">
        <title>Rhodosalinus sp. strain E84T genomic sequence and assembly.</title>
        <authorList>
            <person name="Liu Z.-W."/>
            <person name="Lu D.-C."/>
        </authorList>
    </citation>
    <scope>NUCLEOTIDE SEQUENCE [LARGE SCALE GENOMIC DNA]</scope>
    <source>
        <strain evidence="3 4">E84</strain>
    </source>
</reference>
<keyword evidence="2" id="KW-0812">Transmembrane</keyword>
<dbReference type="EMBL" id="QNTQ01000002">
    <property type="protein sequence ID" value="RBI87112.1"/>
    <property type="molecule type" value="Genomic_DNA"/>
</dbReference>
<feature type="transmembrane region" description="Helical" evidence="2">
    <location>
        <begin position="5"/>
        <end position="23"/>
    </location>
</feature>